<evidence type="ECO:0000256" key="8">
    <source>
        <dbReference type="RuleBase" id="RU364072"/>
    </source>
</evidence>
<dbReference type="NCBIfam" id="TIGR00531">
    <property type="entry name" value="BCCP"/>
    <property type="match status" value="1"/>
</dbReference>
<name>A0A9X5AQD4_9FIRM</name>
<evidence type="ECO:0000259" key="9">
    <source>
        <dbReference type="PROSITE" id="PS50968"/>
    </source>
</evidence>
<dbReference type="PANTHER" id="PTHR45266">
    <property type="entry name" value="OXALOACETATE DECARBOXYLASE ALPHA CHAIN"/>
    <property type="match status" value="1"/>
</dbReference>
<dbReference type="InterPro" id="IPR011053">
    <property type="entry name" value="Single_hybrid_motif"/>
</dbReference>
<evidence type="ECO:0000256" key="3">
    <source>
        <dbReference type="ARBA" id="ARBA00022516"/>
    </source>
</evidence>
<comment type="caution">
    <text evidence="10">The sequence shown here is derived from an EMBL/GenBank/DDBJ whole genome shotgun (WGS) entry which is preliminary data.</text>
</comment>
<evidence type="ECO:0000256" key="7">
    <source>
        <dbReference type="ARBA" id="ARBA00023267"/>
    </source>
</evidence>
<comment type="function">
    <text evidence="8">This protein is a component of the acetyl coenzyme A carboxylase complex; first, biotin carboxylase catalyzes the carboxylation of the carrier protein and then the transcarboxylase transfers the carboxyl group to form malonyl-CoA.</text>
</comment>
<feature type="domain" description="Lipoyl-binding" evidence="9">
    <location>
        <begin position="95"/>
        <end position="171"/>
    </location>
</feature>
<dbReference type="AlphaFoldDB" id="A0A9X5AQD4"/>
<dbReference type="PROSITE" id="PS00188">
    <property type="entry name" value="BIOTIN"/>
    <property type="match status" value="1"/>
</dbReference>
<reference evidence="10 11" key="1">
    <citation type="journal article" date="2019" name="Nat. Med.">
        <title>A library of human gut bacterial isolates paired with longitudinal multiomics data enables mechanistic microbiome research.</title>
        <authorList>
            <person name="Poyet M."/>
            <person name="Groussin M."/>
            <person name="Gibbons S.M."/>
            <person name="Avila-Pacheco J."/>
            <person name="Jiang X."/>
            <person name="Kearney S.M."/>
            <person name="Perrotta A.R."/>
            <person name="Berdy B."/>
            <person name="Zhao S."/>
            <person name="Lieberman T.D."/>
            <person name="Swanson P.K."/>
            <person name="Smith M."/>
            <person name="Roesemann S."/>
            <person name="Alexander J.E."/>
            <person name="Rich S.A."/>
            <person name="Livny J."/>
            <person name="Vlamakis H."/>
            <person name="Clish C."/>
            <person name="Bullock K."/>
            <person name="Deik A."/>
            <person name="Scott J."/>
            <person name="Pierce K.A."/>
            <person name="Xavier R.J."/>
            <person name="Alm E.J."/>
        </authorList>
    </citation>
    <scope>NUCLEOTIDE SEQUENCE [LARGE SCALE GENOMIC DNA]</scope>
    <source>
        <strain evidence="10 11">BIOML-A198</strain>
    </source>
</reference>
<dbReference type="InterPro" id="IPR001249">
    <property type="entry name" value="AcCoA_biotinCC"/>
</dbReference>
<accession>A0A9X5AQD4</accession>
<protein>
    <recommendedName>
        <fullName evidence="2 8">Biotin carboxyl carrier protein of acetyl-CoA carboxylase</fullName>
    </recommendedName>
</protein>
<evidence type="ECO:0000256" key="4">
    <source>
        <dbReference type="ARBA" id="ARBA00022832"/>
    </source>
</evidence>
<gene>
    <name evidence="10" type="primary">accB</name>
    <name evidence="10" type="ORF">GMA92_14365</name>
</gene>
<evidence type="ECO:0000256" key="6">
    <source>
        <dbReference type="ARBA" id="ARBA00023160"/>
    </source>
</evidence>
<dbReference type="FunFam" id="2.40.50.100:FF:000003">
    <property type="entry name" value="Acetyl-CoA carboxylase biotin carboxyl carrier protein"/>
    <property type="match status" value="1"/>
</dbReference>
<dbReference type="Pfam" id="PF00364">
    <property type="entry name" value="Biotin_lipoyl"/>
    <property type="match status" value="1"/>
</dbReference>
<proteinExistence type="predicted"/>
<dbReference type="InterPro" id="IPR001882">
    <property type="entry name" value="Biotin_BS"/>
</dbReference>
<dbReference type="PROSITE" id="PS50968">
    <property type="entry name" value="BIOTINYL_LIPOYL"/>
    <property type="match status" value="1"/>
</dbReference>
<dbReference type="CDD" id="cd06850">
    <property type="entry name" value="biotinyl_domain"/>
    <property type="match status" value="1"/>
</dbReference>
<dbReference type="GeneID" id="60058523"/>
<organism evidence="10 11">
    <name type="scientific">Turicibacter sanguinis</name>
    <dbReference type="NCBI Taxonomy" id="154288"/>
    <lineage>
        <taxon>Bacteria</taxon>
        <taxon>Bacillati</taxon>
        <taxon>Bacillota</taxon>
        <taxon>Erysipelotrichia</taxon>
        <taxon>Erysipelotrichales</taxon>
        <taxon>Turicibacteraceae</taxon>
        <taxon>Turicibacter</taxon>
    </lineage>
</organism>
<evidence type="ECO:0000256" key="1">
    <source>
        <dbReference type="ARBA" id="ARBA00005194"/>
    </source>
</evidence>
<evidence type="ECO:0000313" key="10">
    <source>
        <dbReference type="EMBL" id="MTK22590.1"/>
    </source>
</evidence>
<keyword evidence="3 8" id="KW-0444">Lipid biosynthesis</keyword>
<dbReference type="GO" id="GO:0009317">
    <property type="term" value="C:acetyl-CoA carboxylase complex"/>
    <property type="evidence" value="ECO:0007669"/>
    <property type="project" value="InterPro"/>
</dbReference>
<dbReference type="Proteomes" id="UP000487649">
    <property type="component" value="Unassembled WGS sequence"/>
</dbReference>
<sequence length="172" mass="19123">MNQKQEREVRDVTKTDYLNQVLQLMERFTESEMTGLQLEVDGLKLNLKKEVKEIVQNIASTPMVQPVIEVSPVSQTQVMTTAPIETTLPKEQTNIQEVKAPLVGTFYGSNAPGAKAFVSVGDQVKKGQPLCIIEAMKVMNEIESPCDGIIKEIKVTNEEAIGYDQVLMLIEV</sequence>
<keyword evidence="7 8" id="KW-0092">Biotin</keyword>
<dbReference type="OrthoDB" id="9811735at2"/>
<dbReference type="GO" id="GO:0003989">
    <property type="term" value="F:acetyl-CoA carboxylase activity"/>
    <property type="evidence" value="ECO:0007669"/>
    <property type="project" value="InterPro"/>
</dbReference>
<keyword evidence="5 8" id="KW-0443">Lipid metabolism</keyword>
<dbReference type="PRINTS" id="PR01071">
    <property type="entry name" value="ACOABIOTINCC"/>
</dbReference>
<dbReference type="EMBL" id="WMQE01000044">
    <property type="protein sequence ID" value="MTK22590.1"/>
    <property type="molecule type" value="Genomic_DNA"/>
</dbReference>
<evidence type="ECO:0000256" key="5">
    <source>
        <dbReference type="ARBA" id="ARBA00023098"/>
    </source>
</evidence>
<keyword evidence="4 8" id="KW-0276">Fatty acid metabolism</keyword>
<dbReference type="InterPro" id="IPR000089">
    <property type="entry name" value="Biotin_lipoyl"/>
</dbReference>
<dbReference type="RefSeq" id="WP_006783661.1">
    <property type="nucleotide sequence ID" value="NZ_CABJBH010000002.1"/>
</dbReference>
<comment type="pathway">
    <text evidence="1 8">Lipid metabolism; fatty acid biosynthesis.</text>
</comment>
<dbReference type="PANTHER" id="PTHR45266:SF3">
    <property type="entry name" value="OXALOACETATE DECARBOXYLASE ALPHA CHAIN"/>
    <property type="match status" value="1"/>
</dbReference>
<dbReference type="SUPFAM" id="SSF51230">
    <property type="entry name" value="Single hybrid motif"/>
    <property type="match status" value="1"/>
</dbReference>
<dbReference type="Gene3D" id="2.40.50.100">
    <property type="match status" value="1"/>
</dbReference>
<dbReference type="GO" id="GO:0006633">
    <property type="term" value="P:fatty acid biosynthetic process"/>
    <property type="evidence" value="ECO:0007669"/>
    <property type="project" value="UniProtKB-KW"/>
</dbReference>
<dbReference type="InterPro" id="IPR050709">
    <property type="entry name" value="Biotin_Carboxyl_Carrier/Decarb"/>
</dbReference>
<evidence type="ECO:0000256" key="2">
    <source>
        <dbReference type="ARBA" id="ARBA00017562"/>
    </source>
</evidence>
<keyword evidence="6 8" id="KW-0275">Fatty acid biosynthesis</keyword>
<evidence type="ECO:0000313" key="11">
    <source>
        <dbReference type="Proteomes" id="UP000487649"/>
    </source>
</evidence>